<keyword evidence="2" id="KW-1185">Reference proteome</keyword>
<dbReference type="RefSeq" id="WP_169075319.1">
    <property type="nucleotide sequence ID" value="NZ_JABBXH010000003.1"/>
</dbReference>
<dbReference type="EMBL" id="JABBXH010000003">
    <property type="protein sequence ID" value="NMP31993.1"/>
    <property type="molecule type" value="Genomic_DNA"/>
</dbReference>
<gene>
    <name evidence="1" type="ORF">HII17_10480</name>
</gene>
<protein>
    <submittedName>
        <fullName evidence="1">Uncharacterized protein</fullName>
    </submittedName>
</protein>
<proteinExistence type="predicted"/>
<dbReference type="AlphaFoldDB" id="A0A7Y0LCG5"/>
<organism evidence="1 2">
    <name type="scientific">Thalassotalea algicola</name>
    <dbReference type="NCBI Taxonomy" id="2716224"/>
    <lineage>
        <taxon>Bacteria</taxon>
        <taxon>Pseudomonadati</taxon>
        <taxon>Pseudomonadota</taxon>
        <taxon>Gammaproteobacteria</taxon>
        <taxon>Alteromonadales</taxon>
        <taxon>Colwelliaceae</taxon>
        <taxon>Thalassotalea</taxon>
    </lineage>
</organism>
<evidence type="ECO:0000313" key="1">
    <source>
        <dbReference type="EMBL" id="NMP31993.1"/>
    </source>
</evidence>
<accession>A0A7Y0LCG5</accession>
<sequence length="50" mass="5633">MQTKLKKSVVITSSIFFVLALAFYASMEDYQKERMSKLISNLIAGTQATE</sequence>
<evidence type="ECO:0000313" key="2">
    <source>
        <dbReference type="Proteomes" id="UP000568664"/>
    </source>
</evidence>
<comment type="caution">
    <text evidence="1">The sequence shown here is derived from an EMBL/GenBank/DDBJ whole genome shotgun (WGS) entry which is preliminary data.</text>
</comment>
<reference evidence="1 2" key="1">
    <citation type="submission" date="2020-04" db="EMBL/GenBank/DDBJ databases">
        <title>Thalassotalea sp. M1531, isolated from the surface of marine red alga.</title>
        <authorList>
            <person name="Pang L."/>
            <person name="Lu D.-C."/>
        </authorList>
    </citation>
    <scope>NUCLEOTIDE SEQUENCE [LARGE SCALE GENOMIC DNA]</scope>
    <source>
        <strain evidence="1 2">M1531</strain>
    </source>
</reference>
<name>A0A7Y0LCG5_9GAMM</name>
<dbReference type="Proteomes" id="UP000568664">
    <property type="component" value="Unassembled WGS sequence"/>
</dbReference>